<comment type="subcellular location">
    <subcellularLocation>
        <location evidence="4">Periplasm</location>
    </subcellularLocation>
</comment>
<dbReference type="PANTHER" id="PTHR36504">
    <property type="entry name" value="LIPOPOLYSACCHARIDE EXPORT SYSTEM PROTEIN LPTA"/>
    <property type="match status" value="1"/>
</dbReference>
<dbReference type="InterPro" id="IPR014340">
    <property type="entry name" value="LptA"/>
</dbReference>
<dbReference type="NCBIfam" id="TIGR03002">
    <property type="entry name" value="outer_YhbN_LptA"/>
    <property type="match status" value="1"/>
</dbReference>
<dbReference type="OrthoDB" id="5294855at2"/>
<feature type="signal peptide" evidence="4">
    <location>
        <begin position="1"/>
        <end position="30"/>
    </location>
</feature>
<reference evidence="7" key="1">
    <citation type="submission" date="2015-07" db="EMBL/GenBank/DDBJ databases">
        <title>Discovery of a poly(ethylene terephthalate assimilation.</title>
        <authorList>
            <person name="Yoshida S."/>
            <person name="Hiraga K."/>
            <person name="Takehana T."/>
            <person name="Taniguchi I."/>
            <person name="Yamaji H."/>
            <person name="Maeda Y."/>
            <person name="Toyohara K."/>
            <person name="Miyamoto K."/>
            <person name="Kimura Y."/>
            <person name="Oda K."/>
        </authorList>
    </citation>
    <scope>NUCLEOTIDE SEQUENCE [LARGE SCALE GENOMIC DNA]</scope>
    <source>
        <strain evidence="7">NBRC 110686 / TISTR 2288 / 201-F6</strain>
    </source>
</reference>
<comment type="caution">
    <text evidence="6">The sequence shown here is derived from an EMBL/GenBank/DDBJ whole genome shotgun (WGS) entry which is preliminary data.</text>
</comment>
<dbReference type="GO" id="GO:0001530">
    <property type="term" value="F:lipopolysaccharide binding"/>
    <property type="evidence" value="ECO:0007669"/>
    <property type="project" value="InterPro"/>
</dbReference>
<reference evidence="6 7" key="2">
    <citation type="journal article" date="2016" name="Science">
        <title>A bacterium that degrades and assimilates poly(ethylene terephthalate).</title>
        <authorList>
            <person name="Yoshida S."/>
            <person name="Hiraga K."/>
            <person name="Takehana T."/>
            <person name="Taniguchi I."/>
            <person name="Yamaji H."/>
            <person name="Maeda Y."/>
            <person name="Toyohara K."/>
            <person name="Miyamoto K."/>
            <person name="Kimura Y."/>
            <person name="Oda K."/>
        </authorList>
    </citation>
    <scope>NUCLEOTIDE SEQUENCE [LARGE SCALE GENOMIC DNA]</scope>
    <source>
        <strain evidence="7">NBRC 110686 / TISTR 2288 / 201-F6</strain>
    </source>
</reference>
<evidence type="ECO:0000256" key="2">
    <source>
        <dbReference type="ARBA" id="ARBA00022729"/>
    </source>
</evidence>
<dbReference type="InterPro" id="IPR052037">
    <property type="entry name" value="LPS_export_LptA"/>
</dbReference>
<dbReference type="Gene3D" id="2.60.450.10">
    <property type="entry name" value="Lipopolysaccharide (LPS) transport protein A like domain"/>
    <property type="match status" value="1"/>
</dbReference>
<evidence type="ECO:0000256" key="1">
    <source>
        <dbReference type="ARBA" id="ARBA00022448"/>
    </source>
</evidence>
<sequence precursor="true">MPFMPSFRPLSLALALLAGLALWQPTPVQAERADRAKKLEIEADQFDHNDLTRVSVLTGNVVLTKGSLVIKADRVEVREGRDGFRTAVASGTGGRQATFRQKRDTPNEHIEGQADRLEYEERRDGVRFVNNAVVRLLRSGTAGDEITGNLITYDGTSEQFSVSGGPGRAGTAAGASGGRVRAVLAPREGTEAAEAARAAEAAASGTRR</sequence>
<comment type="similarity">
    <text evidence="4">Belongs to the LptA family.</text>
</comment>
<evidence type="ECO:0000259" key="5">
    <source>
        <dbReference type="Pfam" id="PF03968"/>
    </source>
</evidence>
<evidence type="ECO:0000256" key="3">
    <source>
        <dbReference type="ARBA" id="ARBA00022764"/>
    </source>
</evidence>
<evidence type="ECO:0000256" key="4">
    <source>
        <dbReference type="HAMAP-Rule" id="MF_01914"/>
    </source>
</evidence>
<feature type="domain" description="Organic solvent tolerance-like N-terminal" evidence="5">
    <location>
        <begin position="40"/>
        <end position="158"/>
    </location>
</feature>
<keyword evidence="3 4" id="KW-0574">Periplasm</keyword>
<dbReference type="GO" id="GO:0043165">
    <property type="term" value="P:Gram-negative-bacterium-type cell outer membrane assembly"/>
    <property type="evidence" value="ECO:0007669"/>
    <property type="project" value="UniProtKB-UniRule"/>
</dbReference>
<accession>A0A0K8P7I7</accession>
<name>A0A0K8P7I7_PISS1</name>
<dbReference type="Proteomes" id="UP000037660">
    <property type="component" value="Unassembled WGS sequence"/>
</dbReference>
<dbReference type="Pfam" id="PF03968">
    <property type="entry name" value="LptD_N"/>
    <property type="match status" value="1"/>
</dbReference>
<organism evidence="6 7">
    <name type="scientific">Piscinibacter sakaiensis</name>
    <name type="common">Ideonella sakaiensis</name>
    <dbReference type="NCBI Taxonomy" id="1547922"/>
    <lineage>
        <taxon>Bacteria</taxon>
        <taxon>Pseudomonadati</taxon>
        <taxon>Pseudomonadota</taxon>
        <taxon>Betaproteobacteria</taxon>
        <taxon>Burkholderiales</taxon>
        <taxon>Sphaerotilaceae</taxon>
        <taxon>Piscinibacter</taxon>
    </lineage>
</organism>
<dbReference type="STRING" id="1547922.ISF6_5149"/>
<keyword evidence="1 4" id="KW-0813">Transport</keyword>
<dbReference type="GO" id="GO:0030288">
    <property type="term" value="C:outer membrane-bounded periplasmic space"/>
    <property type="evidence" value="ECO:0007669"/>
    <property type="project" value="TreeGrafter"/>
</dbReference>
<dbReference type="AlphaFoldDB" id="A0A0K8P7I7"/>
<comment type="subunit">
    <text evidence="4">Component of the lipopolysaccharide transport and assembly complex.</text>
</comment>
<feature type="chain" id="PRO_5008990718" description="Lipopolysaccharide export system protein LptA" evidence="4">
    <location>
        <begin position="31"/>
        <end position="208"/>
    </location>
</feature>
<dbReference type="GO" id="GO:0009279">
    <property type="term" value="C:cell outer membrane"/>
    <property type="evidence" value="ECO:0007669"/>
    <property type="project" value="TreeGrafter"/>
</dbReference>
<dbReference type="InterPro" id="IPR005653">
    <property type="entry name" value="OstA-like_N"/>
</dbReference>
<evidence type="ECO:0000313" key="6">
    <source>
        <dbReference type="EMBL" id="GAP38596.1"/>
    </source>
</evidence>
<dbReference type="PANTHER" id="PTHR36504:SF1">
    <property type="entry name" value="LIPOPOLYSACCHARIDE EXPORT SYSTEM PROTEIN LPTA"/>
    <property type="match status" value="1"/>
</dbReference>
<dbReference type="HAMAP" id="MF_01914">
    <property type="entry name" value="LPS_assembly_LptA"/>
    <property type="match status" value="1"/>
</dbReference>
<keyword evidence="2 4" id="KW-0732">Signal</keyword>
<gene>
    <name evidence="4" type="primary">lptA</name>
    <name evidence="6" type="ORF">ISF6_5149</name>
</gene>
<proteinExistence type="inferred from homology"/>
<evidence type="ECO:0000313" key="7">
    <source>
        <dbReference type="Proteomes" id="UP000037660"/>
    </source>
</evidence>
<dbReference type="GO" id="GO:0015920">
    <property type="term" value="P:lipopolysaccharide transport"/>
    <property type="evidence" value="ECO:0007669"/>
    <property type="project" value="UniProtKB-UniRule"/>
</dbReference>
<dbReference type="GO" id="GO:0017089">
    <property type="term" value="F:glycolipid transfer activity"/>
    <property type="evidence" value="ECO:0007669"/>
    <property type="project" value="TreeGrafter"/>
</dbReference>
<comment type="function">
    <text evidence="4">Involved in the assembly of lipopolysaccharide (LPS). Required for the translocation of LPS from the inner membrane to the outer membrane.</text>
</comment>
<dbReference type="EMBL" id="BBYR01000082">
    <property type="protein sequence ID" value="GAP38596.1"/>
    <property type="molecule type" value="Genomic_DNA"/>
</dbReference>
<protein>
    <recommendedName>
        <fullName evidence="4">Lipopolysaccharide export system protein LptA</fullName>
    </recommendedName>
</protein>
<keyword evidence="7" id="KW-1185">Reference proteome</keyword>